<evidence type="ECO:0000313" key="9">
    <source>
        <dbReference type="Proteomes" id="UP001162164"/>
    </source>
</evidence>
<dbReference type="Pfam" id="PF04189">
    <property type="entry name" value="Gcd10p"/>
    <property type="match status" value="1"/>
</dbReference>
<keyword evidence="5" id="KW-0539">Nucleus</keyword>
<reference evidence="8" key="1">
    <citation type="journal article" date="2023" name="Insect Mol. Biol.">
        <title>Genome sequencing provides insights into the evolution of gene families encoding plant cell wall-degrading enzymes in longhorned beetles.</title>
        <authorList>
            <person name="Shin N.R."/>
            <person name="Okamura Y."/>
            <person name="Kirsch R."/>
            <person name="Pauchet Y."/>
        </authorList>
    </citation>
    <scope>NUCLEOTIDE SEQUENCE</scope>
    <source>
        <strain evidence="8">MMC_N1</strain>
    </source>
</reference>
<comment type="caution">
    <text evidence="8">The sequence shown here is derived from an EMBL/GenBank/DDBJ whole genome shotgun (WGS) entry which is preliminary data.</text>
</comment>
<proteinExistence type="inferred from homology"/>
<organism evidence="8 9">
    <name type="scientific">Molorchus minor</name>
    <dbReference type="NCBI Taxonomy" id="1323400"/>
    <lineage>
        <taxon>Eukaryota</taxon>
        <taxon>Metazoa</taxon>
        <taxon>Ecdysozoa</taxon>
        <taxon>Arthropoda</taxon>
        <taxon>Hexapoda</taxon>
        <taxon>Insecta</taxon>
        <taxon>Pterygota</taxon>
        <taxon>Neoptera</taxon>
        <taxon>Endopterygota</taxon>
        <taxon>Coleoptera</taxon>
        <taxon>Polyphaga</taxon>
        <taxon>Cucujiformia</taxon>
        <taxon>Chrysomeloidea</taxon>
        <taxon>Cerambycidae</taxon>
        <taxon>Lamiinae</taxon>
        <taxon>Monochamini</taxon>
        <taxon>Molorchus</taxon>
    </lineage>
</organism>
<evidence type="ECO:0000256" key="4">
    <source>
        <dbReference type="ARBA" id="ARBA00022694"/>
    </source>
</evidence>
<name>A0ABQ9JHG5_9CUCU</name>
<dbReference type="Proteomes" id="UP001162164">
    <property type="component" value="Unassembled WGS sequence"/>
</dbReference>
<sequence>MFHRQDPTKILGMRIDDLSQMLTYANIHPEGNHLLYDSGTSGLMPAAIMSAIGYNTKGFLIHTHPGNECQKSAFIAMQFPQEQTERCINVNLYSVLRCFYQNKAEYSKHNKKDNSSEKELSNQNETSSGNSENAKGHDYNDTSEPSAKKPKIEDVTSQKKQWQIDNEAACRILEKKVDSLIITAKEHPVNIVKELIQFLNDGRSFVVFGSLKEPLQDLYLYLKSRADIVSIKLSNNFMRYYQVLPGRTHPEVNMNSGGYILTGFKLNC</sequence>
<evidence type="ECO:0000256" key="2">
    <source>
        <dbReference type="ARBA" id="ARBA00008320"/>
    </source>
</evidence>
<evidence type="ECO:0000256" key="1">
    <source>
        <dbReference type="ARBA" id="ARBA00004123"/>
    </source>
</evidence>
<keyword evidence="9" id="KW-1185">Reference proteome</keyword>
<protein>
    <recommendedName>
        <fullName evidence="3">tRNA (adenine(58)-N(1))-methyltransferase non-catalytic subunit TRM6</fullName>
    </recommendedName>
    <alternativeName>
        <fullName evidence="6">tRNA(m1A58)-methyltransferase subunit TRM6</fullName>
    </alternativeName>
</protein>
<evidence type="ECO:0000256" key="6">
    <source>
        <dbReference type="ARBA" id="ARBA00032319"/>
    </source>
</evidence>
<evidence type="ECO:0000256" key="3">
    <source>
        <dbReference type="ARBA" id="ARBA00021704"/>
    </source>
</evidence>
<comment type="subcellular location">
    <subcellularLocation>
        <location evidence="1">Nucleus</location>
    </subcellularLocation>
</comment>
<feature type="region of interest" description="Disordered" evidence="7">
    <location>
        <begin position="108"/>
        <end position="159"/>
    </location>
</feature>
<feature type="compositionally biased region" description="Polar residues" evidence="7">
    <location>
        <begin position="121"/>
        <end position="133"/>
    </location>
</feature>
<evidence type="ECO:0000313" key="8">
    <source>
        <dbReference type="EMBL" id="KAJ8977575.1"/>
    </source>
</evidence>
<evidence type="ECO:0000256" key="7">
    <source>
        <dbReference type="SAM" id="MobiDB-lite"/>
    </source>
</evidence>
<dbReference type="InterPro" id="IPR017423">
    <property type="entry name" value="TRM6"/>
</dbReference>
<dbReference type="EMBL" id="JAPWTJ010000529">
    <property type="protein sequence ID" value="KAJ8977575.1"/>
    <property type="molecule type" value="Genomic_DNA"/>
</dbReference>
<gene>
    <name evidence="8" type="ORF">NQ317_016101</name>
</gene>
<feature type="compositionally biased region" description="Basic and acidic residues" evidence="7">
    <location>
        <begin position="134"/>
        <end position="157"/>
    </location>
</feature>
<accession>A0ABQ9JHG5</accession>
<dbReference type="PANTHER" id="PTHR12945">
    <property type="entry name" value="TRANSLATION INITIATION FACTOR EIF3-RELATED"/>
    <property type="match status" value="1"/>
</dbReference>
<dbReference type="PANTHER" id="PTHR12945:SF0">
    <property type="entry name" value="TRNA (ADENINE(58)-N(1))-METHYLTRANSFERASE NON-CATALYTIC SUBUNIT TRM6"/>
    <property type="match status" value="1"/>
</dbReference>
<evidence type="ECO:0000256" key="5">
    <source>
        <dbReference type="ARBA" id="ARBA00023242"/>
    </source>
</evidence>
<comment type="similarity">
    <text evidence="2">Belongs to the TRM6/GCD10 family.</text>
</comment>
<keyword evidence="4" id="KW-0819">tRNA processing</keyword>
<feature type="compositionally biased region" description="Basic and acidic residues" evidence="7">
    <location>
        <begin position="108"/>
        <end position="120"/>
    </location>
</feature>